<comment type="caution">
    <text evidence="9">Lacks conserved residue(s) required for the propagation of feature annotation.</text>
</comment>
<feature type="region of interest" description="Disordered" evidence="10">
    <location>
        <begin position="43"/>
        <end position="80"/>
    </location>
</feature>
<evidence type="ECO:0000256" key="11">
    <source>
        <dbReference type="SAM" id="Phobius"/>
    </source>
</evidence>
<evidence type="ECO:0000256" key="8">
    <source>
        <dbReference type="ARBA" id="ARBA00023180"/>
    </source>
</evidence>
<evidence type="ECO:0000256" key="7">
    <source>
        <dbReference type="ARBA" id="ARBA00023157"/>
    </source>
</evidence>
<feature type="chain" id="PRO_5034947911" evidence="12">
    <location>
        <begin position="19"/>
        <end position="697"/>
    </location>
</feature>
<dbReference type="InterPro" id="IPR000742">
    <property type="entry name" value="EGF"/>
</dbReference>
<keyword evidence="6 11" id="KW-0472">Membrane</keyword>
<organism evidence="15 16">
    <name type="scientific">Scleropages formosus</name>
    <name type="common">Asian bonytongue</name>
    <name type="synonym">Osteoglossum formosum</name>
    <dbReference type="NCBI Taxonomy" id="113540"/>
    <lineage>
        <taxon>Eukaryota</taxon>
        <taxon>Metazoa</taxon>
        <taxon>Chordata</taxon>
        <taxon>Craniata</taxon>
        <taxon>Vertebrata</taxon>
        <taxon>Euteleostomi</taxon>
        <taxon>Actinopterygii</taxon>
        <taxon>Neopterygii</taxon>
        <taxon>Teleostei</taxon>
        <taxon>Osteoglossocephala</taxon>
        <taxon>Osteoglossomorpha</taxon>
        <taxon>Osteoglossiformes</taxon>
        <taxon>Osteoglossidae</taxon>
        <taxon>Scleropages</taxon>
    </lineage>
</organism>
<dbReference type="Proteomes" id="UP000694397">
    <property type="component" value="Chromosome 20"/>
</dbReference>
<evidence type="ECO:0000313" key="15">
    <source>
        <dbReference type="Ensembl" id="ENSSFOP00015073138.1"/>
    </source>
</evidence>
<evidence type="ECO:0000256" key="6">
    <source>
        <dbReference type="ARBA" id="ARBA00023136"/>
    </source>
</evidence>
<evidence type="ECO:0000256" key="3">
    <source>
        <dbReference type="ARBA" id="ARBA00022536"/>
    </source>
</evidence>
<keyword evidence="8" id="KW-0325">Glycoprotein</keyword>
<keyword evidence="16" id="KW-1185">Reference proteome</keyword>
<dbReference type="Ensembl" id="ENSSFOT00015054323.1">
    <property type="protein sequence ID" value="ENSSFOP00015073138.1"/>
    <property type="gene ID" value="ENSSFOG00015026721.1"/>
</dbReference>
<feature type="domain" description="EGF-like" evidence="14">
    <location>
        <begin position="347"/>
        <end position="385"/>
    </location>
</feature>
<accession>A0A8D0CKF5</accession>
<dbReference type="InterPro" id="IPR009030">
    <property type="entry name" value="Growth_fac_rcpt_cys_sf"/>
</dbReference>
<feature type="compositionally biased region" description="Polar residues" evidence="10">
    <location>
        <begin position="316"/>
        <end position="346"/>
    </location>
</feature>
<dbReference type="Pfam" id="PF01390">
    <property type="entry name" value="SEA"/>
    <property type="match status" value="1"/>
</dbReference>
<dbReference type="GeneTree" id="ENSGT00710000106813"/>
<evidence type="ECO:0000256" key="12">
    <source>
        <dbReference type="SAM" id="SignalP"/>
    </source>
</evidence>
<feature type="compositionally biased region" description="Polar residues" evidence="10">
    <location>
        <begin position="244"/>
        <end position="288"/>
    </location>
</feature>
<sequence length="697" mass="73056">MRRLALCALCALLGVVSGQGVTGTTGNDFSAVTSYMNETLTNTTTIHPNDTTHPNISAEPDSTVTPSTTPQSTSNHTENVTFTTVPSINESLATNEPNISSTTDPNDTTPTLPTTTLTSNSSNSSSTAPYENVTFTTVPSINESLATEGSNISSTTDPNDTTPTLPTTTLTSNSSNSSSTTPYENVTFTTVPSINESLATEGSNISSTTDPNDTTPTLPTTTLTSNSSNSSSTTPSPGGTRTTANAGNETLTTGSGANQTTPAPESNTSSTVHPNSTAEPNSNGTVTPTQPPPDANRTTVTTGNTTSVTAPALSETAATQSNASGTVRPNTTSQTEPHSTVISTTVPTGLCTPKSCPPGSFCVELYANFTCQCRPGTFFSGGSCVPVKVFPGALRLTALNFTSEMTNTASKVFAETSAMISQTLRNALRNQPGYLRSIVLQLTRGSVVATVENLFERSSAVTETILSDAITTAINTCENCELLKGANFTTKDPCSLNPSPCDLMTAQCSFSEDGIVSCTCNPEYVPDEFSSISCTACPSGEKAQDGKCVPCPFGYAGFNCNDSALLAVVVISCVLGGLLLIATIALLACCCCRTRQKNQGYSSPYAANEPVEPLPRRTVPKIPRATASSRWDPSEMEMRENGNARLTLAKEHPGNGAGFYDIGDDELKTFRNKNPSRYSYLVQGRENPYFVPDEGEK</sequence>
<evidence type="ECO:0000256" key="5">
    <source>
        <dbReference type="ARBA" id="ARBA00022737"/>
    </source>
</evidence>
<gene>
    <name evidence="15" type="primary">muc13b</name>
</gene>
<proteinExistence type="predicted"/>
<dbReference type="SUPFAM" id="SSF82671">
    <property type="entry name" value="SEA domain"/>
    <property type="match status" value="1"/>
</dbReference>
<feature type="domain" description="SEA" evidence="13">
    <location>
        <begin position="386"/>
        <end position="490"/>
    </location>
</feature>
<feature type="compositionally biased region" description="Low complexity" evidence="10">
    <location>
        <begin position="206"/>
        <end position="243"/>
    </location>
</feature>
<dbReference type="PROSITE" id="PS50024">
    <property type="entry name" value="SEA"/>
    <property type="match status" value="1"/>
</dbReference>
<dbReference type="PROSITE" id="PS50026">
    <property type="entry name" value="EGF_3"/>
    <property type="match status" value="1"/>
</dbReference>
<reference evidence="15" key="2">
    <citation type="submission" date="2025-08" db="UniProtKB">
        <authorList>
            <consortium name="Ensembl"/>
        </authorList>
    </citation>
    <scope>IDENTIFICATION</scope>
</reference>
<feature type="compositionally biased region" description="Low complexity" evidence="10">
    <location>
        <begin position="298"/>
        <end position="309"/>
    </location>
</feature>
<feature type="region of interest" description="Disordered" evidence="10">
    <location>
        <begin position="93"/>
        <end position="130"/>
    </location>
</feature>
<evidence type="ECO:0000256" key="9">
    <source>
        <dbReference type="PROSITE-ProRule" id="PRU00076"/>
    </source>
</evidence>
<feature type="region of interest" description="Disordered" evidence="10">
    <location>
        <begin position="147"/>
        <end position="185"/>
    </location>
</feature>
<feature type="region of interest" description="Disordered" evidence="10">
    <location>
        <begin position="200"/>
        <end position="346"/>
    </location>
</feature>
<keyword evidence="7" id="KW-1015">Disulfide bond</keyword>
<dbReference type="PANTHER" id="PTHR24037">
    <property type="entry name" value="HEART DEVELOPMENT PROTEIN WITH EGF-LIKE DOMAINS 1"/>
    <property type="match status" value="1"/>
</dbReference>
<evidence type="ECO:0000313" key="16">
    <source>
        <dbReference type="Proteomes" id="UP000694397"/>
    </source>
</evidence>
<feature type="compositionally biased region" description="Low complexity" evidence="10">
    <location>
        <begin position="100"/>
        <end position="127"/>
    </location>
</feature>
<dbReference type="SUPFAM" id="SSF57184">
    <property type="entry name" value="Growth factor receptor domain"/>
    <property type="match status" value="1"/>
</dbReference>
<feature type="compositionally biased region" description="Low complexity" evidence="10">
    <location>
        <begin position="43"/>
        <end position="52"/>
    </location>
</feature>
<keyword evidence="5" id="KW-0677">Repeat</keyword>
<dbReference type="AlphaFoldDB" id="A0A8D0CKF5"/>
<dbReference type="GO" id="GO:0005886">
    <property type="term" value="C:plasma membrane"/>
    <property type="evidence" value="ECO:0007669"/>
    <property type="project" value="UniProtKB-SubCell"/>
</dbReference>
<feature type="transmembrane region" description="Helical" evidence="11">
    <location>
        <begin position="564"/>
        <end position="589"/>
    </location>
</feature>
<evidence type="ECO:0000259" key="13">
    <source>
        <dbReference type="PROSITE" id="PS50024"/>
    </source>
</evidence>
<keyword evidence="2" id="KW-1003">Cell membrane</keyword>
<dbReference type="Gene3D" id="3.30.70.960">
    <property type="entry name" value="SEA domain"/>
    <property type="match status" value="1"/>
</dbReference>
<reference evidence="15" key="3">
    <citation type="submission" date="2025-09" db="UniProtKB">
        <authorList>
            <consortium name="Ensembl"/>
        </authorList>
    </citation>
    <scope>IDENTIFICATION</scope>
</reference>
<feature type="compositionally biased region" description="Low complexity" evidence="10">
    <location>
        <begin position="150"/>
        <end position="182"/>
    </location>
</feature>
<evidence type="ECO:0000256" key="1">
    <source>
        <dbReference type="ARBA" id="ARBA00004236"/>
    </source>
</evidence>
<keyword evidence="4 12" id="KW-0732">Signal</keyword>
<dbReference type="InterPro" id="IPR000082">
    <property type="entry name" value="SEA_dom"/>
</dbReference>
<evidence type="ECO:0000259" key="14">
    <source>
        <dbReference type="PROSITE" id="PS50026"/>
    </source>
</evidence>
<keyword evidence="3 9" id="KW-0245">EGF-like domain</keyword>
<dbReference type="PANTHER" id="PTHR24037:SF7">
    <property type="entry name" value="FLOCCULATION PROTEIN FLO11 ISOFORM X1-RELATED"/>
    <property type="match status" value="1"/>
</dbReference>
<reference evidence="15 16" key="1">
    <citation type="submission" date="2019-04" db="EMBL/GenBank/DDBJ databases">
        <authorList>
            <consortium name="Wellcome Sanger Institute Data Sharing"/>
        </authorList>
    </citation>
    <scope>NUCLEOTIDE SEQUENCE [LARGE SCALE GENOMIC DNA]</scope>
</reference>
<feature type="signal peptide" evidence="12">
    <location>
        <begin position="1"/>
        <end position="18"/>
    </location>
</feature>
<dbReference type="InterPro" id="IPR036364">
    <property type="entry name" value="SEA_dom_sf"/>
</dbReference>
<comment type="subcellular location">
    <subcellularLocation>
        <location evidence="1">Cell membrane</location>
    </subcellularLocation>
</comment>
<feature type="compositionally biased region" description="Low complexity" evidence="10">
    <location>
        <begin position="60"/>
        <end position="77"/>
    </location>
</feature>
<protein>
    <submittedName>
        <fullName evidence="15">Mucin-5AC-like</fullName>
    </submittedName>
</protein>
<evidence type="ECO:0000256" key="10">
    <source>
        <dbReference type="SAM" id="MobiDB-lite"/>
    </source>
</evidence>
<evidence type="ECO:0000256" key="2">
    <source>
        <dbReference type="ARBA" id="ARBA00022475"/>
    </source>
</evidence>
<keyword evidence="11" id="KW-1133">Transmembrane helix</keyword>
<keyword evidence="11" id="KW-0812">Transmembrane</keyword>
<dbReference type="CDD" id="cd00054">
    <property type="entry name" value="EGF_CA"/>
    <property type="match status" value="1"/>
</dbReference>
<evidence type="ECO:0000256" key="4">
    <source>
        <dbReference type="ARBA" id="ARBA00022729"/>
    </source>
</evidence>
<name>A0A8D0CKF5_SCLFO</name>